<evidence type="ECO:0000313" key="2">
    <source>
        <dbReference type="Proteomes" id="UP000708208"/>
    </source>
</evidence>
<gene>
    <name evidence="1" type="ORF">AFUS01_LOCUS30062</name>
</gene>
<comment type="caution">
    <text evidence="1">The sequence shown here is derived from an EMBL/GenBank/DDBJ whole genome shotgun (WGS) entry which is preliminary data.</text>
</comment>
<organism evidence="1 2">
    <name type="scientific">Allacma fusca</name>
    <dbReference type="NCBI Taxonomy" id="39272"/>
    <lineage>
        <taxon>Eukaryota</taxon>
        <taxon>Metazoa</taxon>
        <taxon>Ecdysozoa</taxon>
        <taxon>Arthropoda</taxon>
        <taxon>Hexapoda</taxon>
        <taxon>Collembola</taxon>
        <taxon>Symphypleona</taxon>
        <taxon>Sminthuridae</taxon>
        <taxon>Allacma</taxon>
    </lineage>
</organism>
<protein>
    <submittedName>
        <fullName evidence="1">Uncharacterized protein</fullName>
    </submittedName>
</protein>
<reference evidence="1" key="1">
    <citation type="submission" date="2021-06" db="EMBL/GenBank/DDBJ databases">
        <authorList>
            <person name="Hodson N. C."/>
            <person name="Mongue J. A."/>
            <person name="Jaron S. K."/>
        </authorList>
    </citation>
    <scope>NUCLEOTIDE SEQUENCE</scope>
</reference>
<dbReference type="EMBL" id="CAJVCH010455110">
    <property type="protein sequence ID" value="CAG7819629.1"/>
    <property type="molecule type" value="Genomic_DNA"/>
</dbReference>
<proteinExistence type="predicted"/>
<dbReference type="AlphaFoldDB" id="A0A8J2PNS2"/>
<dbReference type="Proteomes" id="UP000708208">
    <property type="component" value="Unassembled WGS sequence"/>
</dbReference>
<keyword evidence="2" id="KW-1185">Reference proteome</keyword>
<feature type="non-terminal residue" evidence="1">
    <location>
        <position position="120"/>
    </location>
</feature>
<name>A0A8J2PNS2_9HEXA</name>
<accession>A0A8J2PNS2</accession>
<evidence type="ECO:0000313" key="1">
    <source>
        <dbReference type="EMBL" id="CAG7819629.1"/>
    </source>
</evidence>
<sequence>MASATSATTTYEGPKPGNLDFEISVLADEVPPGETELVGRVQMNVFKKTGIYGLAVTLAPTNSARILKNTGDSGEKGKKASSSSKRFWAIRDTFKYLPFENCCVILEGSKGNGTVVDLKS</sequence>